<accession>A0A6L5Z2N7</accession>
<evidence type="ECO:0000313" key="1">
    <source>
        <dbReference type="EMBL" id="MSU90539.1"/>
    </source>
</evidence>
<dbReference type="Proteomes" id="UP000474957">
    <property type="component" value="Unassembled WGS sequence"/>
</dbReference>
<reference evidence="1 2" key="1">
    <citation type="submission" date="2019-10" db="EMBL/GenBank/DDBJ databases">
        <title>Cognatihalovulum marinum gen. nov. sp. nov., a new member of the family Rhodobacteraceae isolated from deep seawater of the Northwest Indian Ocean.</title>
        <authorList>
            <person name="Ruan C."/>
            <person name="Wang J."/>
            <person name="Zheng X."/>
            <person name="Song L."/>
            <person name="Zhu Y."/>
            <person name="Huang Y."/>
            <person name="Lu Z."/>
            <person name="Du W."/>
            <person name="Huang L."/>
            <person name="Dai X."/>
        </authorList>
    </citation>
    <scope>NUCLEOTIDE SEQUENCE [LARGE SCALE GENOMIC DNA]</scope>
    <source>
        <strain evidence="1 2">2CG4</strain>
    </source>
</reference>
<dbReference type="RefSeq" id="WP_233416993.1">
    <property type="nucleotide sequence ID" value="NZ_WIND01000010.1"/>
</dbReference>
<gene>
    <name evidence="1" type="ORF">GE300_13085</name>
</gene>
<keyword evidence="2" id="KW-1185">Reference proteome</keyword>
<protein>
    <submittedName>
        <fullName evidence="1">Uncharacterized protein</fullName>
    </submittedName>
</protein>
<name>A0A6L5Z2N7_9RHOB</name>
<evidence type="ECO:0000313" key="2">
    <source>
        <dbReference type="Proteomes" id="UP000474957"/>
    </source>
</evidence>
<dbReference type="EMBL" id="WIND01000010">
    <property type="protein sequence ID" value="MSU90539.1"/>
    <property type="molecule type" value="Genomic_DNA"/>
</dbReference>
<organism evidence="1 2">
    <name type="scientific">Halovulum marinum</name>
    <dbReference type="NCBI Taxonomy" id="2662447"/>
    <lineage>
        <taxon>Bacteria</taxon>
        <taxon>Pseudomonadati</taxon>
        <taxon>Pseudomonadota</taxon>
        <taxon>Alphaproteobacteria</taxon>
        <taxon>Rhodobacterales</taxon>
        <taxon>Paracoccaceae</taxon>
        <taxon>Halovulum</taxon>
    </lineage>
</organism>
<comment type="caution">
    <text evidence="1">The sequence shown here is derived from an EMBL/GenBank/DDBJ whole genome shotgun (WGS) entry which is preliminary data.</text>
</comment>
<proteinExistence type="predicted"/>
<dbReference type="AlphaFoldDB" id="A0A6L5Z2N7"/>
<sequence>MMTALFAFAATVLLLLHFMRNGAFPAVTLAGGGRAAAPELLAPVVGVDNPRIAAAALFHAMITVEGASTAHQRGLLTQMQATFAIDAAEARELALLGAWVANQYASPLQAVPALSARLGQLGGPAPAAQRRIALAIFGNRLPGAVAATLPGA</sequence>